<dbReference type="AlphaFoldDB" id="A0A914XNN1"/>
<dbReference type="Proteomes" id="UP000887566">
    <property type="component" value="Unplaced"/>
</dbReference>
<keyword evidence="2" id="KW-0812">Transmembrane</keyword>
<evidence type="ECO:0000313" key="3">
    <source>
        <dbReference type="Proteomes" id="UP000887566"/>
    </source>
</evidence>
<reference evidence="4" key="1">
    <citation type="submission" date="2022-11" db="UniProtKB">
        <authorList>
            <consortium name="WormBaseParasite"/>
        </authorList>
    </citation>
    <scope>IDENTIFICATION</scope>
</reference>
<organism evidence="3 4">
    <name type="scientific">Plectus sambesii</name>
    <dbReference type="NCBI Taxonomy" id="2011161"/>
    <lineage>
        <taxon>Eukaryota</taxon>
        <taxon>Metazoa</taxon>
        <taxon>Ecdysozoa</taxon>
        <taxon>Nematoda</taxon>
        <taxon>Chromadorea</taxon>
        <taxon>Plectida</taxon>
        <taxon>Plectina</taxon>
        <taxon>Plectoidea</taxon>
        <taxon>Plectidae</taxon>
        <taxon>Plectus</taxon>
    </lineage>
</organism>
<feature type="region of interest" description="Disordered" evidence="1">
    <location>
        <begin position="1"/>
        <end position="26"/>
    </location>
</feature>
<proteinExistence type="predicted"/>
<accession>A0A914XNN1</accession>
<evidence type="ECO:0000256" key="2">
    <source>
        <dbReference type="SAM" id="Phobius"/>
    </source>
</evidence>
<sequence length="84" mass="9799">MVIQPNPVINTSPLTSPPPSNGEPRRRRQWMTWQALFFYVRLIQFSKRKYERSMLFYSLLSIAQHTLIALLSCIATIAGKHEDH</sequence>
<evidence type="ECO:0000256" key="1">
    <source>
        <dbReference type="SAM" id="MobiDB-lite"/>
    </source>
</evidence>
<keyword evidence="3" id="KW-1185">Reference proteome</keyword>
<keyword evidence="2" id="KW-1133">Transmembrane helix</keyword>
<name>A0A914XNN1_9BILA</name>
<protein>
    <submittedName>
        <fullName evidence="4">Uncharacterized protein</fullName>
    </submittedName>
</protein>
<evidence type="ECO:0000313" key="4">
    <source>
        <dbReference type="WBParaSite" id="PSAMB.scaffold9009size5473.g32021.t1"/>
    </source>
</evidence>
<dbReference type="WBParaSite" id="PSAMB.scaffold9009size5473.g32021.t1">
    <property type="protein sequence ID" value="PSAMB.scaffold9009size5473.g32021.t1"/>
    <property type="gene ID" value="PSAMB.scaffold9009size5473.g32021"/>
</dbReference>
<keyword evidence="2" id="KW-0472">Membrane</keyword>
<feature type="transmembrane region" description="Helical" evidence="2">
    <location>
        <begin position="54"/>
        <end position="78"/>
    </location>
</feature>